<feature type="transmembrane region" description="Helical" evidence="6">
    <location>
        <begin position="183"/>
        <end position="202"/>
    </location>
</feature>
<comment type="similarity">
    <text evidence="2">Belongs to the multi antimicrobial extrusion (MATE) (TC 2.A.66.1) family.</text>
</comment>
<reference evidence="7 8" key="1">
    <citation type="submission" date="2018-03" db="EMBL/GenBank/DDBJ databases">
        <title>Genomic Encyclopedia of Archaeal and Bacterial Type Strains, Phase II (KMG-II): from individual species to whole genera.</title>
        <authorList>
            <person name="Goeker M."/>
        </authorList>
    </citation>
    <scope>NUCLEOTIDE SEQUENCE [LARGE SCALE GENOMIC DNA]</scope>
    <source>
        <strain evidence="7 8">DSM 28229</strain>
    </source>
</reference>
<feature type="transmembrane region" description="Helical" evidence="6">
    <location>
        <begin position="347"/>
        <end position="365"/>
    </location>
</feature>
<evidence type="ECO:0000256" key="1">
    <source>
        <dbReference type="ARBA" id="ARBA00004141"/>
    </source>
</evidence>
<feature type="transmembrane region" description="Helical" evidence="6">
    <location>
        <begin position="266"/>
        <end position="288"/>
    </location>
</feature>
<comment type="caution">
    <text evidence="7">The sequence shown here is derived from an EMBL/GenBank/DDBJ whole genome shotgun (WGS) entry which is preliminary data.</text>
</comment>
<keyword evidence="4 6" id="KW-1133">Transmembrane helix</keyword>
<dbReference type="GO" id="GO:0015297">
    <property type="term" value="F:antiporter activity"/>
    <property type="evidence" value="ECO:0007669"/>
    <property type="project" value="InterPro"/>
</dbReference>
<dbReference type="CDD" id="cd13136">
    <property type="entry name" value="MATE_DinF_like"/>
    <property type="match status" value="1"/>
</dbReference>
<protein>
    <submittedName>
        <fullName evidence="7">MATE family multidrug resistance protein</fullName>
    </submittedName>
</protein>
<dbReference type="InterPro" id="IPR002528">
    <property type="entry name" value="MATE_fam"/>
</dbReference>
<feature type="transmembrane region" description="Helical" evidence="6">
    <location>
        <begin position="126"/>
        <end position="145"/>
    </location>
</feature>
<feature type="transmembrane region" description="Helical" evidence="6">
    <location>
        <begin position="235"/>
        <end position="254"/>
    </location>
</feature>
<feature type="transmembrane region" description="Helical" evidence="6">
    <location>
        <begin position="37"/>
        <end position="56"/>
    </location>
</feature>
<evidence type="ECO:0000313" key="7">
    <source>
        <dbReference type="EMBL" id="PWJ40227.1"/>
    </source>
</evidence>
<dbReference type="InterPro" id="IPR044644">
    <property type="entry name" value="DinF-like"/>
</dbReference>
<accession>A0A315Z739</accession>
<feature type="transmembrane region" description="Helical" evidence="6">
    <location>
        <begin position="377"/>
        <end position="395"/>
    </location>
</feature>
<evidence type="ECO:0000256" key="2">
    <source>
        <dbReference type="ARBA" id="ARBA00010199"/>
    </source>
</evidence>
<feature type="transmembrane region" description="Helical" evidence="6">
    <location>
        <begin position="308"/>
        <end position="327"/>
    </location>
</feature>
<comment type="subcellular location">
    <subcellularLocation>
        <location evidence="1">Membrane</location>
        <topology evidence="1">Multi-pass membrane protein</topology>
    </subcellularLocation>
</comment>
<dbReference type="RefSeq" id="WP_109620782.1">
    <property type="nucleotide sequence ID" value="NZ_QGDO01000005.1"/>
</dbReference>
<dbReference type="NCBIfam" id="TIGR00797">
    <property type="entry name" value="matE"/>
    <property type="match status" value="1"/>
</dbReference>
<dbReference type="OrthoDB" id="9776324at2"/>
<proteinExistence type="inferred from homology"/>
<evidence type="ECO:0000313" key="8">
    <source>
        <dbReference type="Proteomes" id="UP000245535"/>
    </source>
</evidence>
<feature type="transmembrane region" description="Helical" evidence="6">
    <location>
        <begin position="401"/>
        <end position="424"/>
    </location>
</feature>
<feature type="transmembrane region" description="Helical" evidence="6">
    <location>
        <begin position="83"/>
        <end position="106"/>
    </location>
</feature>
<dbReference type="GO" id="GO:0005886">
    <property type="term" value="C:plasma membrane"/>
    <property type="evidence" value="ECO:0007669"/>
    <property type="project" value="TreeGrafter"/>
</dbReference>
<name>A0A315Z739_SEDFL</name>
<dbReference type="GO" id="GO:0042910">
    <property type="term" value="F:xenobiotic transmembrane transporter activity"/>
    <property type="evidence" value="ECO:0007669"/>
    <property type="project" value="InterPro"/>
</dbReference>
<feature type="transmembrane region" description="Helical" evidence="6">
    <location>
        <begin position="157"/>
        <end position="177"/>
    </location>
</feature>
<dbReference type="Pfam" id="PF01554">
    <property type="entry name" value="MatE"/>
    <property type="match status" value="2"/>
</dbReference>
<evidence type="ECO:0000256" key="4">
    <source>
        <dbReference type="ARBA" id="ARBA00022989"/>
    </source>
</evidence>
<organism evidence="7 8">
    <name type="scientific">Sediminitomix flava</name>
    <dbReference type="NCBI Taxonomy" id="379075"/>
    <lineage>
        <taxon>Bacteria</taxon>
        <taxon>Pseudomonadati</taxon>
        <taxon>Bacteroidota</taxon>
        <taxon>Cytophagia</taxon>
        <taxon>Cytophagales</taxon>
        <taxon>Flammeovirgaceae</taxon>
        <taxon>Sediminitomix</taxon>
    </lineage>
</organism>
<keyword evidence="5 6" id="KW-0472">Membrane</keyword>
<dbReference type="PANTHER" id="PTHR42893:SF46">
    <property type="entry name" value="PROTEIN DETOXIFICATION 44, CHLOROPLASTIC"/>
    <property type="match status" value="1"/>
</dbReference>
<evidence type="ECO:0000256" key="5">
    <source>
        <dbReference type="ARBA" id="ARBA00023136"/>
    </source>
</evidence>
<keyword evidence="8" id="KW-1185">Reference proteome</keyword>
<dbReference type="Proteomes" id="UP000245535">
    <property type="component" value="Unassembled WGS sequence"/>
</dbReference>
<gene>
    <name evidence="7" type="ORF">BC781_105295</name>
</gene>
<keyword evidence="3 6" id="KW-0812">Transmembrane</keyword>
<feature type="transmembrane region" description="Helical" evidence="6">
    <location>
        <begin position="12"/>
        <end position="31"/>
    </location>
</feature>
<evidence type="ECO:0000256" key="6">
    <source>
        <dbReference type="SAM" id="Phobius"/>
    </source>
</evidence>
<dbReference type="AlphaFoldDB" id="A0A315Z739"/>
<dbReference type="EMBL" id="QGDO01000005">
    <property type="protein sequence ID" value="PWJ40227.1"/>
    <property type="molecule type" value="Genomic_DNA"/>
</dbReference>
<evidence type="ECO:0000256" key="3">
    <source>
        <dbReference type="ARBA" id="ARBA00022692"/>
    </source>
</evidence>
<dbReference type="PANTHER" id="PTHR42893">
    <property type="entry name" value="PROTEIN DETOXIFICATION 44, CHLOROPLASTIC-RELATED"/>
    <property type="match status" value="1"/>
</dbReference>
<sequence length="433" mass="48808">MDKQILRLAIPNIISNITIPLLGLVDMALLGHLDSEVYLGAVALGTIIFNFLYWSFGFLRMGTTGFTAQAYGQKNFELARFTLLRGLVIAAVGSLALILLQVPIEYLSFKILKGSDEVVSFAQDYFYIRIYAAPATIGLYALLGWQIGMQNARYPMIITILGNVLNLGFSAWFIYGLGMKSDGAALGTVVAQYIGFAVALYFSMRIDKDLFKAIDWKKILHKSEMIPFFKMNRDIFLRTLLLILVLNYFTAVSAESGDLILASNTLLLQYSMFFSYLIDGVAYAGEALTGKYIGESDFSKLKTLIKKLLIYGTILSLIFSLVYYVFGIDILRLLTSNEKIINQSMPFMKWVILIPIVSFASYVWDGVYIGATAGKEMLITMVLSAIIFFFIPYFILKPEYANHGLWISLLIFLFGRGFLQTIFWKRINVRISH</sequence>